<sequence length="379" mass="44285">MLDADKIPLAASLRRWGLRDASFQYTTTREFGRMIYASNALEDTGLGLEDTIRLCKLVFTDDQVPETYKQEKRLEAQRQRMEEEARWMITKWASAAKQYFIGDRSLFPAKVEEEEVEEFDERRKDKQARREVIQHARAWKYFLERFCIDREELNINLLRNTHSVLCAGYQPDDNSDTRKDWWVWSGVFRDFNTVGAETLQVQEGKRRDEDGSKTPTQRNYERTEEGRRPLNYIRSSAVESYVESMIEDFRVLKNAAAGSRDATMGYCSLAAWVEGMIMNVWPFKEENGKLARLVMNGVLWRYCGVVVGIGVEEGDKEEYLGIVKRAGDIFHEEEYQTAAEEQKGHEELAGVIRRKVEEGRLRTEQPTVWAQAWNWLPTR</sequence>
<dbReference type="Proteomes" id="UP001373714">
    <property type="component" value="Unassembled WGS sequence"/>
</dbReference>
<evidence type="ECO:0008006" key="4">
    <source>
        <dbReference type="Google" id="ProtNLM"/>
    </source>
</evidence>
<evidence type="ECO:0000313" key="2">
    <source>
        <dbReference type="EMBL" id="KAK6354391.1"/>
    </source>
</evidence>
<dbReference type="AlphaFoldDB" id="A0AAV9V9Y2"/>
<feature type="region of interest" description="Disordered" evidence="1">
    <location>
        <begin position="200"/>
        <end position="225"/>
    </location>
</feature>
<keyword evidence="3" id="KW-1185">Reference proteome</keyword>
<dbReference type="EMBL" id="JAVHNS010000005">
    <property type="protein sequence ID" value="KAK6354391.1"/>
    <property type="molecule type" value="Genomic_DNA"/>
</dbReference>
<feature type="compositionally biased region" description="Basic and acidic residues" evidence="1">
    <location>
        <begin position="203"/>
        <end position="212"/>
    </location>
</feature>
<organism evidence="2 3">
    <name type="scientific">Orbilia blumenaviensis</name>
    <dbReference type="NCBI Taxonomy" id="1796055"/>
    <lineage>
        <taxon>Eukaryota</taxon>
        <taxon>Fungi</taxon>
        <taxon>Dikarya</taxon>
        <taxon>Ascomycota</taxon>
        <taxon>Pezizomycotina</taxon>
        <taxon>Orbiliomycetes</taxon>
        <taxon>Orbiliales</taxon>
        <taxon>Orbiliaceae</taxon>
        <taxon>Orbilia</taxon>
    </lineage>
</organism>
<proteinExistence type="predicted"/>
<evidence type="ECO:0000256" key="1">
    <source>
        <dbReference type="SAM" id="MobiDB-lite"/>
    </source>
</evidence>
<dbReference type="InterPro" id="IPR036597">
    <property type="entry name" value="Fido-like_dom_sf"/>
</dbReference>
<protein>
    <recommendedName>
        <fullName evidence="4">Fido domain-containing protein</fullName>
    </recommendedName>
</protein>
<name>A0AAV9V9Y2_9PEZI</name>
<reference evidence="2 3" key="1">
    <citation type="submission" date="2019-10" db="EMBL/GenBank/DDBJ databases">
        <authorList>
            <person name="Palmer J.M."/>
        </authorList>
    </citation>
    <scope>NUCLEOTIDE SEQUENCE [LARGE SCALE GENOMIC DNA]</scope>
    <source>
        <strain evidence="2 3">TWF730</strain>
    </source>
</reference>
<dbReference type="SUPFAM" id="SSF140931">
    <property type="entry name" value="Fic-like"/>
    <property type="match status" value="1"/>
</dbReference>
<gene>
    <name evidence="2" type="ORF">TWF730_008798</name>
</gene>
<comment type="caution">
    <text evidence="2">The sequence shown here is derived from an EMBL/GenBank/DDBJ whole genome shotgun (WGS) entry which is preliminary data.</text>
</comment>
<accession>A0AAV9V9Y2</accession>
<dbReference type="Gene3D" id="1.10.3290.10">
    <property type="entry name" value="Fido-like domain"/>
    <property type="match status" value="1"/>
</dbReference>
<evidence type="ECO:0000313" key="3">
    <source>
        <dbReference type="Proteomes" id="UP001373714"/>
    </source>
</evidence>